<evidence type="ECO:0000256" key="5">
    <source>
        <dbReference type="ARBA" id="ARBA00013376"/>
    </source>
</evidence>
<dbReference type="Pfam" id="PF01842">
    <property type="entry name" value="ACT"/>
    <property type="match status" value="1"/>
</dbReference>
<evidence type="ECO:0000256" key="10">
    <source>
        <dbReference type="ARBA" id="ARBA00023167"/>
    </source>
</evidence>
<reference evidence="14" key="1">
    <citation type="journal article" date="2019" name="Int. J. Syst. Evol. Microbiol.">
        <title>The Global Catalogue of Microorganisms (GCM) 10K type strain sequencing project: providing services to taxonomists for standard genome sequencing and annotation.</title>
        <authorList>
            <consortium name="The Broad Institute Genomics Platform"/>
            <consortium name="The Broad Institute Genome Sequencing Center for Infectious Disease"/>
            <person name="Wu L."/>
            <person name="Ma J."/>
        </authorList>
    </citation>
    <scope>NUCLEOTIDE SEQUENCE [LARGE SCALE GENOMIC DNA]</scope>
    <source>
        <strain evidence="14">ZS-35-S2</strain>
    </source>
</reference>
<dbReference type="Pfam" id="PF00742">
    <property type="entry name" value="Homoserine_dh"/>
    <property type="match status" value="1"/>
</dbReference>
<dbReference type="InterPro" id="IPR005106">
    <property type="entry name" value="Asp/hSer_DH_NAD-bd"/>
</dbReference>
<evidence type="ECO:0000256" key="1">
    <source>
        <dbReference type="ARBA" id="ARBA00005056"/>
    </source>
</evidence>
<dbReference type="InterPro" id="IPR001342">
    <property type="entry name" value="HDH_cat"/>
</dbReference>
<sequence length="434" mass="45904">MDRPLRLGIAGLGTVGASLARLVTARAQTYALRAGRPIEIAAVCARDRSKDRGVDLSGAQWFDDPVALASQAEIDVFVELVGGSEGAALDSVKAALNRGLTVVTANKALLAHHGVSLARLAHKKGATILFEAAVAGGIPIIKTMREALRGNATSRVYGILNGTCNYMLTRMEKEGIAFEDVLADAQRLGYAEADPTFDIGGFDAAHKLAILTSLAFGCEIDLESIFVEGISSVTTADIEAAEELGYRIKLLAVAQRTESGIEQRVHPTMIPAASALAQIDGVTNAVAIDTDLLGSILLAGPGAGGDATASAVLSDVIDAARGVRLPALGVEPARLAPYKRARMRAHEGGYYIRLSVLDQVGAFASIARRMAENQISLESIVQRRREGEADDETRPVILITHETTEAAVRKALDAVSRDGHLRGEPRMIRIESLS</sequence>
<evidence type="ECO:0000256" key="11">
    <source>
        <dbReference type="RuleBase" id="RU004171"/>
    </source>
</evidence>
<dbReference type="SUPFAM" id="SSF55021">
    <property type="entry name" value="ACT-like"/>
    <property type="match status" value="1"/>
</dbReference>
<dbReference type="PANTHER" id="PTHR43331:SF1">
    <property type="entry name" value="HOMOSERINE DEHYDROGENASE"/>
    <property type="match status" value="1"/>
</dbReference>
<dbReference type="PIRSF" id="PIRSF000098">
    <property type="entry name" value="Homoser_dehydrog"/>
    <property type="match status" value="1"/>
</dbReference>
<dbReference type="InterPro" id="IPR036291">
    <property type="entry name" value="NAD(P)-bd_dom_sf"/>
</dbReference>
<dbReference type="PANTHER" id="PTHR43331">
    <property type="entry name" value="HOMOSERINE DEHYDROGENASE"/>
    <property type="match status" value="1"/>
</dbReference>
<keyword evidence="6" id="KW-0028">Amino-acid biosynthesis</keyword>
<name>A0ABW5CR06_9HYPH</name>
<keyword evidence="8" id="KW-0521">NADP</keyword>
<protein>
    <recommendedName>
        <fullName evidence="5">Homoserine dehydrogenase</fullName>
        <ecNumber evidence="4">1.1.1.3</ecNumber>
    </recommendedName>
</protein>
<dbReference type="EMBL" id="JBHUIJ010000019">
    <property type="protein sequence ID" value="MFD2238508.1"/>
    <property type="molecule type" value="Genomic_DNA"/>
</dbReference>
<evidence type="ECO:0000256" key="8">
    <source>
        <dbReference type="ARBA" id="ARBA00022857"/>
    </source>
</evidence>
<dbReference type="Gene3D" id="3.40.50.720">
    <property type="entry name" value="NAD(P)-binding Rossmann-like Domain"/>
    <property type="match status" value="1"/>
</dbReference>
<dbReference type="InterPro" id="IPR019811">
    <property type="entry name" value="HDH_CS"/>
</dbReference>
<comment type="caution">
    <text evidence="13">The sequence shown here is derived from an EMBL/GenBank/DDBJ whole genome shotgun (WGS) entry which is preliminary data.</text>
</comment>
<evidence type="ECO:0000256" key="3">
    <source>
        <dbReference type="ARBA" id="ARBA00006753"/>
    </source>
</evidence>
<dbReference type="InterPro" id="IPR016204">
    <property type="entry name" value="HDH"/>
</dbReference>
<keyword evidence="10" id="KW-0486">Methionine biosynthesis</keyword>
<comment type="pathway">
    <text evidence="1">Amino-acid biosynthesis; L-threonine biosynthesis; L-threonine from L-aspartate: step 3/5.</text>
</comment>
<dbReference type="EC" id="1.1.1.3" evidence="4"/>
<dbReference type="RefSeq" id="WP_209736522.1">
    <property type="nucleotide sequence ID" value="NZ_CP072611.1"/>
</dbReference>
<dbReference type="Proteomes" id="UP001597371">
    <property type="component" value="Unassembled WGS sequence"/>
</dbReference>
<feature type="domain" description="ACT" evidence="12">
    <location>
        <begin position="351"/>
        <end position="426"/>
    </location>
</feature>
<dbReference type="NCBIfam" id="NF004976">
    <property type="entry name" value="PRK06349.1"/>
    <property type="match status" value="1"/>
</dbReference>
<evidence type="ECO:0000256" key="4">
    <source>
        <dbReference type="ARBA" id="ARBA00013213"/>
    </source>
</evidence>
<dbReference type="CDD" id="cd04881">
    <property type="entry name" value="ACT_HSDH-Hom"/>
    <property type="match status" value="1"/>
</dbReference>
<evidence type="ECO:0000313" key="13">
    <source>
        <dbReference type="EMBL" id="MFD2238508.1"/>
    </source>
</evidence>
<keyword evidence="9 13" id="KW-0560">Oxidoreductase</keyword>
<dbReference type="GO" id="GO:0004412">
    <property type="term" value="F:homoserine dehydrogenase activity"/>
    <property type="evidence" value="ECO:0007669"/>
    <property type="project" value="UniProtKB-EC"/>
</dbReference>
<comment type="pathway">
    <text evidence="2">Amino-acid biosynthesis; L-methionine biosynthesis via de novo pathway; L-homoserine from L-aspartate: step 3/3.</text>
</comment>
<dbReference type="Gene3D" id="3.30.70.260">
    <property type="match status" value="1"/>
</dbReference>
<evidence type="ECO:0000256" key="9">
    <source>
        <dbReference type="ARBA" id="ARBA00023002"/>
    </source>
</evidence>
<dbReference type="PROSITE" id="PS01042">
    <property type="entry name" value="HOMOSER_DHGENASE"/>
    <property type="match status" value="1"/>
</dbReference>
<keyword evidence="14" id="KW-1185">Reference proteome</keyword>
<dbReference type="SUPFAM" id="SSF55347">
    <property type="entry name" value="Glyceraldehyde-3-phosphate dehydrogenase-like, C-terminal domain"/>
    <property type="match status" value="1"/>
</dbReference>
<evidence type="ECO:0000256" key="7">
    <source>
        <dbReference type="ARBA" id="ARBA00022697"/>
    </source>
</evidence>
<dbReference type="Pfam" id="PF03447">
    <property type="entry name" value="NAD_binding_3"/>
    <property type="match status" value="1"/>
</dbReference>
<evidence type="ECO:0000313" key="14">
    <source>
        <dbReference type="Proteomes" id="UP001597371"/>
    </source>
</evidence>
<dbReference type="InterPro" id="IPR002912">
    <property type="entry name" value="ACT_dom"/>
</dbReference>
<dbReference type="SUPFAM" id="SSF51735">
    <property type="entry name" value="NAD(P)-binding Rossmann-fold domains"/>
    <property type="match status" value="1"/>
</dbReference>
<keyword evidence="7" id="KW-0791">Threonine biosynthesis</keyword>
<organism evidence="13 14">
    <name type="scientific">Aureimonas populi</name>
    <dbReference type="NCBI Taxonomy" id="1701758"/>
    <lineage>
        <taxon>Bacteria</taxon>
        <taxon>Pseudomonadati</taxon>
        <taxon>Pseudomonadota</taxon>
        <taxon>Alphaproteobacteria</taxon>
        <taxon>Hyphomicrobiales</taxon>
        <taxon>Aurantimonadaceae</taxon>
        <taxon>Aureimonas</taxon>
    </lineage>
</organism>
<dbReference type="Gene3D" id="3.30.360.10">
    <property type="entry name" value="Dihydrodipicolinate Reductase, domain 2"/>
    <property type="match status" value="1"/>
</dbReference>
<evidence type="ECO:0000256" key="2">
    <source>
        <dbReference type="ARBA" id="ARBA00005062"/>
    </source>
</evidence>
<proteinExistence type="inferred from homology"/>
<gene>
    <name evidence="13" type="ORF">ACFSKQ_13720</name>
</gene>
<comment type="similarity">
    <text evidence="3 11">Belongs to the homoserine dehydrogenase family.</text>
</comment>
<accession>A0ABW5CR06</accession>
<evidence type="ECO:0000256" key="6">
    <source>
        <dbReference type="ARBA" id="ARBA00022605"/>
    </source>
</evidence>
<evidence type="ECO:0000259" key="12">
    <source>
        <dbReference type="PROSITE" id="PS51671"/>
    </source>
</evidence>
<dbReference type="InterPro" id="IPR045865">
    <property type="entry name" value="ACT-like_dom_sf"/>
</dbReference>
<dbReference type="PROSITE" id="PS51671">
    <property type="entry name" value="ACT"/>
    <property type="match status" value="1"/>
</dbReference>